<dbReference type="STRING" id="1230458.C484_00400"/>
<keyword evidence="2" id="KW-1185">Reference proteome</keyword>
<name>M0AHJ0_9EURY</name>
<dbReference type="EMBL" id="AOIL01000001">
    <property type="protein sequence ID" value="ELY96848.1"/>
    <property type="molecule type" value="Genomic_DNA"/>
</dbReference>
<evidence type="ECO:0000313" key="2">
    <source>
        <dbReference type="Proteomes" id="UP000011648"/>
    </source>
</evidence>
<dbReference type="Proteomes" id="UP000011648">
    <property type="component" value="Unassembled WGS sequence"/>
</dbReference>
<organism evidence="1 2">
    <name type="scientific">Natrialba taiwanensis DSM 12281</name>
    <dbReference type="NCBI Taxonomy" id="1230458"/>
    <lineage>
        <taxon>Archaea</taxon>
        <taxon>Methanobacteriati</taxon>
        <taxon>Methanobacteriota</taxon>
        <taxon>Stenosarchaea group</taxon>
        <taxon>Halobacteria</taxon>
        <taxon>Halobacteriales</taxon>
        <taxon>Natrialbaceae</taxon>
        <taxon>Natrialba</taxon>
    </lineage>
</organism>
<dbReference type="AlphaFoldDB" id="M0AHJ0"/>
<accession>M0AHJ0</accession>
<sequence length="78" mass="8688">MKLMWCLVLRGSSPIRILERCRRIGPFSDTGTDSPRSVRLGYGDRHPPKLERVLELTVEVEAPIEIGETGASRLAAVQ</sequence>
<gene>
    <name evidence="1" type="ORF">C484_00400</name>
</gene>
<comment type="caution">
    <text evidence="1">The sequence shown here is derived from an EMBL/GenBank/DDBJ whole genome shotgun (WGS) entry which is preliminary data.</text>
</comment>
<reference evidence="1 2" key="1">
    <citation type="journal article" date="2014" name="PLoS Genet.">
        <title>Phylogenetically driven sequencing of extremely halophilic archaea reveals strategies for static and dynamic osmo-response.</title>
        <authorList>
            <person name="Becker E.A."/>
            <person name="Seitzer P.M."/>
            <person name="Tritt A."/>
            <person name="Larsen D."/>
            <person name="Krusor M."/>
            <person name="Yao A.I."/>
            <person name="Wu D."/>
            <person name="Madern D."/>
            <person name="Eisen J.A."/>
            <person name="Darling A.E."/>
            <person name="Facciotti M.T."/>
        </authorList>
    </citation>
    <scope>NUCLEOTIDE SEQUENCE [LARGE SCALE GENOMIC DNA]</scope>
    <source>
        <strain evidence="1 2">DSM 12281</strain>
    </source>
</reference>
<proteinExistence type="predicted"/>
<protein>
    <submittedName>
        <fullName evidence="1">Uncharacterized protein</fullName>
    </submittedName>
</protein>
<evidence type="ECO:0000313" key="1">
    <source>
        <dbReference type="EMBL" id="ELY96848.1"/>
    </source>
</evidence>